<accession>A0A0V0R0Z3</accession>
<gene>
    <name evidence="2" type="ORF">PPERSA_12351</name>
</gene>
<organism evidence="2 3">
    <name type="scientific">Pseudocohnilembus persalinus</name>
    <name type="common">Ciliate</name>
    <dbReference type="NCBI Taxonomy" id="266149"/>
    <lineage>
        <taxon>Eukaryota</taxon>
        <taxon>Sar</taxon>
        <taxon>Alveolata</taxon>
        <taxon>Ciliophora</taxon>
        <taxon>Intramacronucleata</taxon>
        <taxon>Oligohymenophorea</taxon>
        <taxon>Scuticociliatia</taxon>
        <taxon>Philasterida</taxon>
        <taxon>Pseudocohnilembidae</taxon>
        <taxon>Pseudocohnilembus</taxon>
    </lineage>
</organism>
<evidence type="ECO:0000256" key="1">
    <source>
        <dbReference type="SAM" id="MobiDB-lite"/>
    </source>
</evidence>
<evidence type="ECO:0000313" key="2">
    <source>
        <dbReference type="EMBL" id="KRX08196.1"/>
    </source>
</evidence>
<sequence length="205" mass="24868">MTLNQQQDNQNQDQLTINTRKRALKINEKEEQEEEGQNQISKKQIRTNIYQQKFKQQNPNNQQCEQQYSFEQEQNKCEFQTEKKKIKNKKSNDYKQNQQIPNDFQLLRAIVLDWISQICFEHKISKEIKEQVATIQRVFPERSAYIYDQNHLNIYFIQFLRCQKVFQDKKYNLEILLPGIQYAGAFYWSFPNLILFINEPVQFNI</sequence>
<feature type="region of interest" description="Disordered" evidence="1">
    <location>
        <begin position="1"/>
        <end position="42"/>
    </location>
</feature>
<dbReference type="Proteomes" id="UP000054937">
    <property type="component" value="Unassembled WGS sequence"/>
</dbReference>
<reference evidence="2 3" key="1">
    <citation type="journal article" date="2015" name="Sci. Rep.">
        <title>Genome of the facultative scuticociliatosis pathogen Pseudocohnilembus persalinus provides insight into its virulence through horizontal gene transfer.</title>
        <authorList>
            <person name="Xiong J."/>
            <person name="Wang G."/>
            <person name="Cheng J."/>
            <person name="Tian M."/>
            <person name="Pan X."/>
            <person name="Warren A."/>
            <person name="Jiang C."/>
            <person name="Yuan D."/>
            <person name="Miao W."/>
        </authorList>
    </citation>
    <scope>NUCLEOTIDE SEQUENCE [LARGE SCALE GENOMIC DNA]</scope>
    <source>
        <strain evidence="2">36N120E</strain>
    </source>
</reference>
<protein>
    <submittedName>
        <fullName evidence="2">Uncharacterized protein</fullName>
    </submittedName>
</protein>
<dbReference type="AlphaFoldDB" id="A0A0V0R0Z3"/>
<evidence type="ECO:0000313" key="3">
    <source>
        <dbReference type="Proteomes" id="UP000054937"/>
    </source>
</evidence>
<keyword evidence="3" id="KW-1185">Reference proteome</keyword>
<comment type="caution">
    <text evidence="2">The sequence shown here is derived from an EMBL/GenBank/DDBJ whole genome shotgun (WGS) entry which is preliminary data.</text>
</comment>
<dbReference type="EMBL" id="LDAU01000070">
    <property type="protein sequence ID" value="KRX08196.1"/>
    <property type="molecule type" value="Genomic_DNA"/>
</dbReference>
<name>A0A0V0R0Z3_PSEPJ</name>
<dbReference type="InParanoid" id="A0A0V0R0Z3"/>
<feature type="compositionally biased region" description="Low complexity" evidence="1">
    <location>
        <begin position="1"/>
        <end position="14"/>
    </location>
</feature>
<proteinExistence type="predicted"/>